<reference evidence="1 2" key="1">
    <citation type="journal article" date="2015" name="Stand. Genomic Sci.">
        <title>Genomic Encyclopedia of Bacterial and Archaeal Type Strains, Phase III: the genomes of soil and plant-associated and newly described type strains.</title>
        <authorList>
            <person name="Whitman W.B."/>
            <person name="Woyke T."/>
            <person name="Klenk H.P."/>
            <person name="Zhou Y."/>
            <person name="Lilburn T.G."/>
            <person name="Beck B.J."/>
            <person name="De Vos P."/>
            <person name="Vandamme P."/>
            <person name="Eisen J.A."/>
            <person name="Garrity G."/>
            <person name="Hugenholtz P."/>
            <person name="Kyrpides N.C."/>
        </authorList>
    </citation>
    <scope>NUCLEOTIDE SEQUENCE [LARGE SCALE GENOMIC DNA]</scope>
    <source>
        <strain evidence="1 2">VKM Ac-2540</strain>
    </source>
</reference>
<comment type="caution">
    <text evidence="1">The sequence shown here is derived from an EMBL/GenBank/DDBJ whole genome shotgun (WGS) entry which is preliminary data.</text>
</comment>
<dbReference type="Proteomes" id="UP000292027">
    <property type="component" value="Unassembled WGS sequence"/>
</dbReference>
<name>A0A4Q7XI06_9ACTN</name>
<dbReference type="Pfam" id="PF11382">
    <property type="entry name" value="MctB"/>
    <property type="match status" value="1"/>
</dbReference>
<organism evidence="1 2">
    <name type="scientific">Kribbella rubisoli</name>
    <dbReference type="NCBI Taxonomy" id="3075929"/>
    <lineage>
        <taxon>Bacteria</taxon>
        <taxon>Bacillati</taxon>
        <taxon>Actinomycetota</taxon>
        <taxon>Actinomycetes</taxon>
        <taxon>Propionibacteriales</taxon>
        <taxon>Kribbellaceae</taxon>
        <taxon>Kribbella</taxon>
    </lineage>
</organism>
<evidence type="ECO:0000313" key="1">
    <source>
        <dbReference type="EMBL" id="RZU22239.1"/>
    </source>
</evidence>
<sequence length="315" mass="32481">MIDFRYHIVSIVAIFFALGAGVVLGAGPLKGTASEVVAAQADKDRQQLADARAELTQMKALDKFRDDYVAKVTAGLTHGKLANKKIAIVTMPNADSDLSDGVQGELEKAGGVVNTKVALDAKLFDTGQRQLVESLVNQLVTADMDFPKDSTTYQRAGLLLARGIAAKEEGKTADADSTKVLSGMTGAKLLSLKPSQPKDRASLIVVIAAKPPTPTPDNSTYGDAVDFIKGLDIGSGGVVLAGTPASAADGGLIKALRSDSEATKIVSSVDVADLPAGQMTVVFALAEQATGKAGQYGAINAKDGIAPSAVQTKDN</sequence>
<dbReference type="RefSeq" id="WP_130439278.1">
    <property type="nucleotide sequence ID" value="NZ_SHKR01000004.1"/>
</dbReference>
<accession>A0A4Q7XI06</accession>
<dbReference type="GO" id="GO:0055070">
    <property type="term" value="P:copper ion homeostasis"/>
    <property type="evidence" value="ECO:0007669"/>
    <property type="project" value="InterPro"/>
</dbReference>
<dbReference type="InterPro" id="IPR021522">
    <property type="entry name" value="MctB"/>
</dbReference>
<evidence type="ECO:0000313" key="2">
    <source>
        <dbReference type="Proteomes" id="UP000292027"/>
    </source>
</evidence>
<dbReference type="OrthoDB" id="4350157at2"/>
<keyword evidence="2" id="KW-1185">Reference proteome</keyword>
<dbReference type="GO" id="GO:0016020">
    <property type="term" value="C:membrane"/>
    <property type="evidence" value="ECO:0007669"/>
    <property type="project" value="InterPro"/>
</dbReference>
<dbReference type="EMBL" id="SHKR01000004">
    <property type="protein sequence ID" value="RZU22239.1"/>
    <property type="molecule type" value="Genomic_DNA"/>
</dbReference>
<proteinExistence type="predicted"/>
<gene>
    <name evidence="1" type="ORF">EV645_0489</name>
</gene>
<protein>
    <submittedName>
        <fullName evidence="1">Copper transport outer membrane protein MctB</fullName>
    </submittedName>
</protein>
<dbReference type="AlphaFoldDB" id="A0A4Q7XI06"/>